<dbReference type="SUPFAM" id="SSF53790">
    <property type="entry name" value="Tetrapyrrole methylase"/>
    <property type="match status" value="1"/>
</dbReference>
<sequence>MAGKITVVGLGAGDMDQLTLGVYKQLKQAKEVFMRTQDHPLTAELMQEVPALTFLMKFMKSTISLIRCIRKLPKYYFQRQRKKRHCVRSTWSSICGRKDRTAARFRAERARD</sequence>
<evidence type="ECO:0000313" key="3">
    <source>
        <dbReference type="Proteomes" id="UP000464658"/>
    </source>
</evidence>
<protein>
    <recommendedName>
        <fullName evidence="1">Tetrapyrrole methylase domain-containing protein</fullName>
    </recommendedName>
</protein>
<reference evidence="2 3" key="1">
    <citation type="submission" date="2019-12" db="EMBL/GenBank/DDBJ databases">
        <title>Full genome sequence of a Bacillus safensis strain isolated from commercially available natto in Indonesia.</title>
        <authorList>
            <person name="Yoshida M."/>
            <person name="Uomi M."/>
            <person name="Waturangi D."/>
            <person name="Ekaputri J.J."/>
            <person name="Setiamarga D.H.E."/>
        </authorList>
    </citation>
    <scope>NUCLEOTIDE SEQUENCE [LARGE SCALE GENOMIC DNA]</scope>
    <source>
        <strain evidence="2 3">IDN1</strain>
    </source>
</reference>
<name>A0A5S9M4R5_BACIA</name>
<dbReference type="InterPro" id="IPR035996">
    <property type="entry name" value="4pyrrol_Methylase_sf"/>
</dbReference>
<proteinExistence type="predicted"/>
<dbReference type="InterPro" id="IPR014777">
    <property type="entry name" value="4pyrrole_Mease_sub1"/>
</dbReference>
<gene>
    <name evidence="2" type="ORF">BsIDN1_01140</name>
</gene>
<feature type="domain" description="Tetrapyrrole methylase" evidence="1">
    <location>
        <begin position="4"/>
        <end position="49"/>
    </location>
</feature>
<dbReference type="Pfam" id="PF00590">
    <property type="entry name" value="TP_methylase"/>
    <property type="match status" value="1"/>
</dbReference>
<dbReference type="GO" id="GO:0008168">
    <property type="term" value="F:methyltransferase activity"/>
    <property type="evidence" value="ECO:0007669"/>
    <property type="project" value="InterPro"/>
</dbReference>
<evidence type="ECO:0000259" key="1">
    <source>
        <dbReference type="Pfam" id="PF00590"/>
    </source>
</evidence>
<dbReference type="AlphaFoldDB" id="A0A5S9M4R5"/>
<evidence type="ECO:0000313" key="2">
    <source>
        <dbReference type="EMBL" id="BBP86496.1"/>
    </source>
</evidence>
<dbReference type="EMBL" id="AP021906">
    <property type="protein sequence ID" value="BBP86496.1"/>
    <property type="molecule type" value="Genomic_DNA"/>
</dbReference>
<dbReference type="Proteomes" id="UP000464658">
    <property type="component" value="Chromosome"/>
</dbReference>
<dbReference type="InterPro" id="IPR000878">
    <property type="entry name" value="4pyrrol_Mease"/>
</dbReference>
<accession>A0A5S9M4R5</accession>
<dbReference type="Gene3D" id="3.40.1010.10">
    <property type="entry name" value="Cobalt-precorrin-4 Transmethylase, Domain 1"/>
    <property type="match status" value="1"/>
</dbReference>
<organism evidence="2 3">
    <name type="scientific">Bacillus safensis</name>
    <dbReference type="NCBI Taxonomy" id="561879"/>
    <lineage>
        <taxon>Bacteria</taxon>
        <taxon>Bacillati</taxon>
        <taxon>Bacillota</taxon>
        <taxon>Bacilli</taxon>
        <taxon>Bacillales</taxon>
        <taxon>Bacillaceae</taxon>
        <taxon>Bacillus</taxon>
    </lineage>
</organism>